<dbReference type="RefSeq" id="WP_243748234.1">
    <property type="nucleotide sequence ID" value="NZ_SNXS01000002.1"/>
</dbReference>
<dbReference type="InParanoid" id="A0A4R6QQI1"/>
<accession>A0A4R6QQI1</accession>
<dbReference type="InterPro" id="IPR036390">
    <property type="entry name" value="WH_DNA-bd_sf"/>
</dbReference>
<evidence type="ECO:0000313" key="7">
    <source>
        <dbReference type="Proteomes" id="UP000295361"/>
    </source>
</evidence>
<dbReference type="InterPro" id="IPR036388">
    <property type="entry name" value="WH-like_DNA-bd_sf"/>
</dbReference>
<organism evidence="6 7">
    <name type="scientific">Roseateles toxinivorans</name>
    <dbReference type="NCBI Taxonomy" id="270368"/>
    <lineage>
        <taxon>Bacteria</taxon>
        <taxon>Pseudomonadati</taxon>
        <taxon>Pseudomonadota</taxon>
        <taxon>Betaproteobacteria</taxon>
        <taxon>Burkholderiales</taxon>
        <taxon>Sphaerotilaceae</taxon>
        <taxon>Roseateles</taxon>
    </lineage>
</organism>
<dbReference type="SUPFAM" id="SSF46785">
    <property type="entry name" value="Winged helix' DNA-binding domain"/>
    <property type="match status" value="1"/>
</dbReference>
<dbReference type="PANTHER" id="PTHR30427">
    <property type="entry name" value="TRANSCRIPTIONAL ACTIVATOR PROTEIN LYSR"/>
    <property type="match status" value="1"/>
</dbReference>
<reference evidence="6 7" key="1">
    <citation type="submission" date="2019-03" db="EMBL/GenBank/DDBJ databases">
        <title>Genomic Encyclopedia of Type Strains, Phase IV (KMG-IV): sequencing the most valuable type-strain genomes for metagenomic binning, comparative biology and taxonomic classification.</title>
        <authorList>
            <person name="Goeker M."/>
        </authorList>
    </citation>
    <scope>NUCLEOTIDE SEQUENCE [LARGE SCALE GENOMIC DNA]</scope>
    <source>
        <strain evidence="6 7">DSM 16998</strain>
    </source>
</reference>
<sequence length="306" mass="33419">MGGLMQDLRDVSARQIDVFRMVMRLGTTNRAAAALHVSQPAVTQILQQFEARAGLKLFERARGKLVPTPEAHALMEEVERVYLGLDAVQRKIAALQSHEETVLRVGALHALAASVMPWALAEFQRSYARTRCQLLVDSSKALREALFQGVVDLAFLGDEADTSGLNSSVFYEVPAVCAMPAAHPLARKTALQIHDLREVPLIGLSSRDPAQQRLESAFAQAGIAPRFAIETPYSATQCALVLAGAGLAVTNPLVAREYIALGLRCVPLTFDLTFRALLAFNPRQAQSRAAQEFVSLCRRHIARNLP</sequence>
<dbReference type="GO" id="GO:0043565">
    <property type="term" value="F:sequence-specific DNA binding"/>
    <property type="evidence" value="ECO:0007669"/>
    <property type="project" value="TreeGrafter"/>
</dbReference>
<keyword evidence="4" id="KW-0804">Transcription</keyword>
<dbReference type="PRINTS" id="PR00039">
    <property type="entry name" value="HTHLYSR"/>
</dbReference>
<dbReference type="EMBL" id="SNXS01000002">
    <property type="protein sequence ID" value="TDP72977.1"/>
    <property type="molecule type" value="Genomic_DNA"/>
</dbReference>
<name>A0A4R6QQI1_9BURK</name>
<dbReference type="AlphaFoldDB" id="A0A4R6QQI1"/>
<dbReference type="GO" id="GO:0009089">
    <property type="term" value="P:lysine biosynthetic process via diaminopimelate"/>
    <property type="evidence" value="ECO:0007669"/>
    <property type="project" value="TreeGrafter"/>
</dbReference>
<dbReference type="CDD" id="cd08415">
    <property type="entry name" value="PBP2_LysR_opines_like"/>
    <property type="match status" value="1"/>
</dbReference>
<dbReference type="GO" id="GO:0010628">
    <property type="term" value="P:positive regulation of gene expression"/>
    <property type="evidence" value="ECO:0007669"/>
    <property type="project" value="TreeGrafter"/>
</dbReference>
<evidence type="ECO:0000256" key="3">
    <source>
        <dbReference type="ARBA" id="ARBA00023125"/>
    </source>
</evidence>
<evidence type="ECO:0000256" key="2">
    <source>
        <dbReference type="ARBA" id="ARBA00023015"/>
    </source>
</evidence>
<keyword evidence="7" id="KW-1185">Reference proteome</keyword>
<dbReference type="GO" id="GO:0003700">
    <property type="term" value="F:DNA-binding transcription factor activity"/>
    <property type="evidence" value="ECO:0007669"/>
    <property type="project" value="InterPro"/>
</dbReference>
<dbReference type="Pfam" id="PF03466">
    <property type="entry name" value="LysR_substrate"/>
    <property type="match status" value="1"/>
</dbReference>
<gene>
    <name evidence="6" type="ORF">DES47_102723</name>
</gene>
<evidence type="ECO:0000256" key="1">
    <source>
        <dbReference type="ARBA" id="ARBA00009437"/>
    </source>
</evidence>
<dbReference type="InterPro" id="IPR005119">
    <property type="entry name" value="LysR_subst-bd"/>
</dbReference>
<feature type="domain" description="HTH lysR-type" evidence="5">
    <location>
        <begin position="11"/>
        <end position="68"/>
    </location>
</feature>
<evidence type="ECO:0000256" key="4">
    <source>
        <dbReference type="ARBA" id="ARBA00023163"/>
    </source>
</evidence>
<evidence type="ECO:0000259" key="5">
    <source>
        <dbReference type="PROSITE" id="PS50931"/>
    </source>
</evidence>
<evidence type="ECO:0000313" key="6">
    <source>
        <dbReference type="EMBL" id="TDP72977.1"/>
    </source>
</evidence>
<comment type="caution">
    <text evidence="6">The sequence shown here is derived from an EMBL/GenBank/DDBJ whole genome shotgun (WGS) entry which is preliminary data.</text>
</comment>
<dbReference type="PANTHER" id="PTHR30427:SF1">
    <property type="entry name" value="TRANSCRIPTIONAL ACTIVATOR PROTEIN LYSR"/>
    <property type="match status" value="1"/>
</dbReference>
<dbReference type="Pfam" id="PF00126">
    <property type="entry name" value="HTH_1"/>
    <property type="match status" value="1"/>
</dbReference>
<dbReference type="InterPro" id="IPR000847">
    <property type="entry name" value="LysR_HTH_N"/>
</dbReference>
<keyword evidence="3 6" id="KW-0238">DNA-binding</keyword>
<dbReference type="Gene3D" id="3.40.190.290">
    <property type="match status" value="1"/>
</dbReference>
<dbReference type="Proteomes" id="UP000295361">
    <property type="component" value="Unassembled WGS sequence"/>
</dbReference>
<dbReference type="SUPFAM" id="SSF53850">
    <property type="entry name" value="Periplasmic binding protein-like II"/>
    <property type="match status" value="1"/>
</dbReference>
<proteinExistence type="inferred from homology"/>
<comment type="similarity">
    <text evidence="1">Belongs to the LysR transcriptional regulatory family.</text>
</comment>
<keyword evidence="2" id="KW-0805">Transcription regulation</keyword>
<protein>
    <submittedName>
        <fullName evidence="6">DNA-binding transcriptional LysR family regulator</fullName>
    </submittedName>
</protein>
<dbReference type="Gene3D" id="1.10.10.10">
    <property type="entry name" value="Winged helix-like DNA-binding domain superfamily/Winged helix DNA-binding domain"/>
    <property type="match status" value="1"/>
</dbReference>
<dbReference type="PROSITE" id="PS50931">
    <property type="entry name" value="HTH_LYSR"/>
    <property type="match status" value="1"/>
</dbReference>
<dbReference type="InterPro" id="IPR037424">
    <property type="entry name" value="NocR_PBP2"/>
</dbReference>